<dbReference type="InterPro" id="IPR002508">
    <property type="entry name" value="MurNAc-LAA_cat"/>
</dbReference>
<keyword evidence="1" id="KW-0378">Hydrolase</keyword>
<dbReference type="OrthoDB" id="9806267at2"/>
<keyword evidence="2" id="KW-0472">Membrane</keyword>
<evidence type="ECO:0000313" key="4">
    <source>
        <dbReference type="EMBL" id="TWH79733.1"/>
    </source>
</evidence>
<dbReference type="CDD" id="cd02696">
    <property type="entry name" value="MurNAc-LAA"/>
    <property type="match status" value="1"/>
</dbReference>
<gene>
    <name evidence="4" type="ORF">LY60_02050</name>
</gene>
<dbReference type="EMBL" id="VLKH01000005">
    <property type="protein sequence ID" value="TWH79733.1"/>
    <property type="molecule type" value="Genomic_DNA"/>
</dbReference>
<evidence type="ECO:0000256" key="1">
    <source>
        <dbReference type="ARBA" id="ARBA00022801"/>
    </source>
</evidence>
<feature type="transmembrane region" description="Helical" evidence="2">
    <location>
        <begin position="12"/>
        <end position="30"/>
    </location>
</feature>
<organism evidence="4 5">
    <name type="scientific">Sedimentibacter saalensis</name>
    <dbReference type="NCBI Taxonomy" id="130788"/>
    <lineage>
        <taxon>Bacteria</taxon>
        <taxon>Bacillati</taxon>
        <taxon>Bacillota</taxon>
        <taxon>Tissierellia</taxon>
        <taxon>Sedimentibacter</taxon>
    </lineage>
</organism>
<dbReference type="Proteomes" id="UP000315343">
    <property type="component" value="Unassembled WGS sequence"/>
</dbReference>
<dbReference type="RefSeq" id="WP_145082974.1">
    <property type="nucleotide sequence ID" value="NZ_VLKH01000005.1"/>
</dbReference>
<reference evidence="4 5" key="1">
    <citation type="submission" date="2019-07" db="EMBL/GenBank/DDBJ databases">
        <title>Genomic Encyclopedia of Type Strains, Phase I: the one thousand microbial genomes (KMG-I) project.</title>
        <authorList>
            <person name="Kyrpides N."/>
        </authorList>
    </citation>
    <scope>NUCLEOTIDE SEQUENCE [LARGE SCALE GENOMIC DNA]</scope>
    <source>
        <strain evidence="4 5">DSM 13558</strain>
    </source>
</reference>
<protein>
    <submittedName>
        <fullName evidence="4">N-acetylmuramoyl-L-alanine amidase</fullName>
    </submittedName>
</protein>
<evidence type="ECO:0000259" key="3">
    <source>
        <dbReference type="SMART" id="SM00646"/>
    </source>
</evidence>
<dbReference type="Pfam" id="PF01520">
    <property type="entry name" value="Amidase_3"/>
    <property type="match status" value="1"/>
</dbReference>
<accession>A0A562J9L3</accession>
<dbReference type="AlphaFoldDB" id="A0A562J9L3"/>
<dbReference type="InterPro" id="IPR050695">
    <property type="entry name" value="N-acetylmuramoyl_amidase_3"/>
</dbReference>
<keyword evidence="2" id="KW-0812">Transmembrane</keyword>
<feature type="domain" description="MurNAc-LAA" evidence="3">
    <location>
        <begin position="120"/>
        <end position="232"/>
    </location>
</feature>
<name>A0A562J9L3_9FIRM</name>
<dbReference type="Gene3D" id="3.40.630.40">
    <property type="entry name" value="Zn-dependent exopeptidases"/>
    <property type="match status" value="1"/>
</dbReference>
<keyword evidence="2" id="KW-1133">Transmembrane helix</keyword>
<evidence type="ECO:0000256" key="2">
    <source>
        <dbReference type="SAM" id="Phobius"/>
    </source>
</evidence>
<dbReference type="PANTHER" id="PTHR30404">
    <property type="entry name" value="N-ACETYLMURAMOYL-L-ALANINE AMIDASE"/>
    <property type="match status" value="1"/>
</dbReference>
<dbReference type="SMART" id="SM00646">
    <property type="entry name" value="Ami_3"/>
    <property type="match status" value="1"/>
</dbReference>
<keyword evidence="5" id="KW-1185">Reference proteome</keyword>
<dbReference type="GO" id="GO:0009253">
    <property type="term" value="P:peptidoglycan catabolic process"/>
    <property type="evidence" value="ECO:0007669"/>
    <property type="project" value="InterPro"/>
</dbReference>
<dbReference type="PANTHER" id="PTHR30404:SF0">
    <property type="entry name" value="N-ACETYLMURAMOYL-L-ALANINE AMIDASE AMIC"/>
    <property type="match status" value="1"/>
</dbReference>
<evidence type="ECO:0000313" key="5">
    <source>
        <dbReference type="Proteomes" id="UP000315343"/>
    </source>
</evidence>
<dbReference type="GO" id="GO:0008745">
    <property type="term" value="F:N-acetylmuramoyl-L-alanine amidase activity"/>
    <property type="evidence" value="ECO:0007669"/>
    <property type="project" value="InterPro"/>
</dbReference>
<dbReference type="GO" id="GO:0030288">
    <property type="term" value="C:outer membrane-bounded periplasmic space"/>
    <property type="evidence" value="ECO:0007669"/>
    <property type="project" value="TreeGrafter"/>
</dbReference>
<proteinExistence type="predicted"/>
<sequence>MEELFKKVNIVFSIALIITALLILFSNIGITSETINGTGEKLSKIKILIDPGHGGIDQGASGSLHIGEAPINLEISKKLMTFLEGSGFEVEMTRYDDTGLYSSASDTIRDKKNEDLKNRVSTINKSNADIVVSIHLNAFPQQQYYGSHVFYQKNNEYGKAAAFILQDSMKTILDPENQRVPQIKQDIKIMDDTKNTVLLIECGFLSNPAEEQKLVSDEYQEKTAWAIYTGLMKYFNEI</sequence>
<dbReference type="SUPFAM" id="SSF53187">
    <property type="entry name" value="Zn-dependent exopeptidases"/>
    <property type="match status" value="1"/>
</dbReference>
<comment type="caution">
    <text evidence="4">The sequence shown here is derived from an EMBL/GenBank/DDBJ whole genome shotgun (WGS) entry which is preliminary data.</text>
</comment>